<dbReference type="RefSeq" id="WP_154424735.1">
    <property type="nucleotide sequence ID" value="NZ_VUNN01000004.1"/>
</dbReference>
<comment type="similarity">
    <text evidence="4 8">Belongs to the glycosyltransferase 1 family. Bacterial/plant glycogen synthase subfamily.</text>
</comment>
<protein>
    <recommendedName>
        <fullName evidence="8">Glycogen synthase</fullName>
        <ecNumber evidence="8">2.4.1.21</ecNumber>
    </recommendedName>
    <alternativeName>
        <fullName evidence="8">Starch [bacterial glycogen] synthase</fullName>
    </alternativeName>
</protein>
<evidence type="ECO:0000256" key="6">
    <source>
        <dbReference type="ARBA" id="ARBA00022679"/>
    </source>
</evidence>
<feature type="domain" description="Glycosyl transferase family 1" evidence="9">
    <location>
        <begin position="291"/>
        <end position="459"/>
    </location>
</feature>
<dbReference type="CDD" id="cd03791">
    <property type="entry name" value="GT5_Glycogen_synthase_DULL1-like"/>
    <property type="match status" value="1"/>
</dbReference>
<keyword evidence="5 8" id="KW-0328">Glycosyltransferase</keyword>
<feature type="domain" description="Starch synthase catalytic" evidence="10">
    <location>
        <begin position="3"/>
        <end position="245"/>
    </location>
</feature>
<organism evidence="11 12">
    <name type="scientific">Bullifex porci</name>
    <dbReference type="NCBI Taxonomy" id="2606638"/>
    <lineage>
        <taxon>Bacteria</taxon>
        <taxon>Pseudomonadati</taxon>
        <taxon>Spirochaetota</taxon>
        <taxon>Spirochaetia</taxon>
        <taxon>Spirochaetales</taxon>
        <taxon>Spirochaetaceae</taxon>
        <taxon>Bullifex</taxon>
    </lineage>
</organism>
<keyword evidence="12" id="KW-1185">Reference proteome</keyword>
<comment type="caution">
    <text evidence="11">The sequence shown here is derived from an EMBL/GenBank/DDBJ whole genome shotgun (WGS) entry which is preliminary data.</text>
</comment>
<dbReference type="NCBIfam" id="TIGR02095">
    <property type="entry name" value="glgA"/>
    <property type="match status" value="1"/>
</dbReference>
<dbReference type="Pfam" id="PF00534">
    <property type="entry name" value="Glycos_transf_1"/>
    <property type="match status" value="1"/>
</dbReference>
<proteinExistence type="inferred from homology"/>
<dbReference type="EMBL" id="VUNN01000004">
    <property type="protein sequence ID" value="MSU05833.1"/>
    <property type="molecule type" value="Genomic_DNA"/>
</dbReference>
<dbReference type="GO" id="GO:0009011">
    <property type="term" value="F:alpha-1,4-glucan glucosyltransferase (ADP-glucose donor) activity"/>
    <property type="evidence" value="ECO:0007669"/>
    <property type="project" value="UniProtKB-UniRule"/>
</dbReference>
<gene>
    <name evidence="8" type="primary">glgA</name>
    <name evidence="11" type="ORF">FYJ80_03440</name>
</gene>
<keyword evidence="6 8" id="KW-0808">Transferase</keyword>
<sequence>MKKILFVASECVPFVKTGGLADVVGALPKSFDKKEYDVRVMLPNYRAIAPKYRENAKCIYYFQMDNRVYVGVHQLELDGITYYFIDNEQYFGGMVPYYDLYQDLERFAYFSKACLSALPLIGFRPDIIHCHDWQSALVPVYLNTVFQGDEFFRGIRTIMTIHNLRFQGTWDVGHIKWVSKLPDECFVPGRLVSPFQDTSIPQNSWNCSMMRGALTYCDYITTVSNTYAQEIQTPAFGDGLDDILAWRRERLWGIINGIDYDIWNPSKDDKLVANYNTKTLKKGRAANKKALQKELGLKEDENVFTIGLVSRLTDQKGLDLIDNIMDRLCNMNINIVVLGTGARNYEDMFRYYEGKYYNKVRAKICYSDALAHKIYAGCDALLVPSAFEPCGLTQLISLRYGTIPIVHEVGGLKDTVKPYNEFDGTGTGFSFRNYFSGELLDRINAAYNLYTNNRKEWENMQKRGMKEDWSWTNSSKIYMDLYNRM</sequence>
<dbReference type="Gene3D" id="3.40.50.2000">
    <property type="entry name" value="Glycogen Phosphorylase B"/>
    <property type="match status" value="2"/>
</dbReference>
<dbReference type="InterPro" id="IPR011835">
    <property type="entry name" value="GS/SS"/>
</dbReference>
<evidence type="ECO:0000256" key="7">
    <source>
        <dbReference type="ARBA" id="ARBA00023056"/>
    </source>
</evidence>
<evidence type="ECO:0000259" key="9">
    <source>
        <dbReference type="Pfam" id="PF00534"/>
    </source>
</evidence>
<dbReference type="InterPro" id="IPR013534">
    <property type="entry name" value="Starch_synth_cat_dom"/>
</dbReference>
<evidence type="ECO:0000256" key="3">
    <source>
        <dbReference type="ARBA" id="ARBA00004964"/>
    </source>
</evidence>
<dbReference type="Proteomes" id="UP000460549">
    <property type="component" value="Unassembled WGS sequence"/>
</dbReference>
<dbReference type="GO" id="GO:0004373">
    <property type="term" value="F:alpha-1,4-glucan glucosyltransferase (UDP-glucose donor) activity"/>
    <property type="evidence" value="ECO:0007669"/>
    <property type="project" value="InterPro"/>
</dbReference>
<comment type="function">
    <text evidence="2 8">Synthesizes alpha-1,4-glucan chains using ADP-glucose.</text>
</comment>
<evidence type="ECO:0000256" key="8">
    <source>
        <dbReference type="HAMAP-Rule" id="MF_00484"/>
    </source>
</evidence>
<accession>A0A7X2PBJ9</accession>
<evidence type="ECO:0000256" key="5">
    <source>
        <dbReference type="ARBA" id="ARBA00022676"/>
    </source>
</evidence>
<evidence type="ECO:0000256" key="4">
    <source>
        <dbReference type="ARBA" id="ARBA00010281"/>
    </source>
</evidence>
<keyword evidence="7 8" id="KW-0320">Glycogen biosynthesis</keyword>
<evidence type="ECO:0000256" key="1">
    <source>
        <dbReference type="ARBA" id="ARBA00001478"/>
    </source>
</evidence>
<dbReference type="GO" id="GO:0005978">
    <property type="term" value="P:glycogen biosynthetic process"/>
    <property type="evidence" value="ECO:0007669"/>
    <property type="project" value="UniProtKB-UniRule"/>
</dbReference>
<dbReference type="AlphaFoldDB" id="A0A7X2PBJ9"/>
<dbReference type="UniPathway" id="UPA00164"/>
<evidence type="ECO:0000313" key="12">
    <source>
        <dbReference type="Proteomes" id="UP000460549"/>
    </source>
</evidence>
<name>A0A7X2PBJ9_9SPIO</name>
<feature type="binding site" evidence="8">
    <location>
        <position position="16"/>
    </location>
    <ligand>
        <name>ADP-alpha-D-glucose</name>
        <dbReference type="ChEBI" id="CHEBI:57498"/>
    </ligand>
</feature>
<dbReference type="Pfam" id="PF08323">
    <property type="entry name" value="Glyco_transf_5"/>
    <property type="match status" value="1"/>
</dbReference>
<reference evidence="11 12" key="1">
    <citation type="submission" date="2019-08" db="EMBL/GenBank/DDBJ databases">
        <title>In-depth cultivation of the pig gut microbiome towards novel bacterial diversity and tailored functional studies.</title>
        <authorList>
            <person name="Wylensek D."/>
            <person name="Hitch T.C.A."/>
            <person name="Clavel T."/>
        </authorList>
    </citation>
    <scope>NUCLEOTIDE SEQUENCE [LARGE SCALE GENOMIC DNA]</scope>
    <source>
        <strain evidence="11 12">NM-380-WT-3C1</strain>
    </source>
</reference>
<dbReference type="PANTHER" id="PTHR45825:SF11">
    <property type="entry name" value="ALPHA AMYLASE DOMAIN-CONTAINING PROTEIN"/>
    <property type="match status" value="1"/>
</dbReference>
<dbReference type="PANTHER" id="PTHR45825">
    <property type="entry name" value="GRANULE-BOUND STARCH SYNTHASE 1, CHLOROPLASTIC/AMYLOPLASTIC"/>
    <property type="match status" value="1"/>
</dbReference>
<comment type="pathway">
    <text evidence="3 8">Glycan biosynthesis; glycogen biosynthesis.</text>
</comment>
<evidence type="ECO:0000256" key="2">
    <source>
        <dbReference type="ARBA" id="ARBA00002764"/>
    </source>
</evidence>
<evidence type="ECO:0000259" key="10">
    <source>
        <dbReference type="Pfam" id="PF08323"/>
    </source>
</evidence>
<dbReference type="HAMAP" id="MF_00484">
    <property type="entry name" value="Glycogen_synth"/>
    <property type="match status" value="1"/>
</dbReference>
<comment type="catalytic activity">
    <reaction evidence="1 8">
        <text>[(1-&gt;4)-alpha-D-glucosyl](n) + ADP-alpha-D-glucose = [(1-&gt;4)-alpha-D-glucosyl](n+1) + ADP + H(+)</text>
        <dbReference type="Rhea" id="RHEA:18189"/>
        <dbReference type="Rhea" id="RHEA-COMP:9584"/>
        <dbReference type="Rhea" id="RHEA-COMP:9587"/>
        <dbReference type="ChEBI" id="CHEBI:15378"/>
        <dbReference type="ChEBI" id="CHEBI:15444"/>
        <dbReference type="ChEBI" id="CHEBI:57498"/>
        <dbReference type="ChEBI" id="CHEBI:456216"/>
        <dbReference type="EC" id="2.4.1.21"/>
    </reaction>
</comment>
<dbReference type="EC" id="2.4.1.21" evidence="8"/>
<evidence type="ECO:0000313" key="11">
    <source>
        <dbReference type="EMBL" id="MSU05833.1"/>
    </source>
</evidence>
<dbReference type="SUPFAM" id="SSF53756">
    <property type="entry name" value="UDP-Glycosyltransferase/glycogen phosphorylase"/>
    <property type="match status" value="1"/>
</dbReference>
<dbReference type="InterPro" id="IPR001296">
    <property type="entry name" value="Glyco_trans_1"/>
</dbReference>